<feature type="domain" description="Cyclin-like" evidence="6">
    <location>
        <begin position="75"/>
        <end position="163"/>
    </location>
</feature>
<dbReference type="Pfam" id="PF02984">
    <property type="entry name" value="Cyclin_C"/>
    <property type="match status" value="1"/>
</dbReference>
<keyword evidence="4" id="KW-0131">Cell cycle</keyword>
<evidence type="ECO:0000259" key="6">
    <source>
        <dbReference type="SMART" id="SM00385"/>
    </source>
</evidence>
<evidence type="ECO:0000256" key="2">
    <source>
        <dbReference type="ARBA" id="ARBA00022618"/>
    </source>
</evidence>
<keyword evidence="2" id="KW-0132">Cell division</keyword>
<dbReference type="GO" id="GO:0051301">
    <property type="term" value="P:cell division"/>
    <property type="evidence" value="ECO:0007669"/>
    <property type="project" value="UniProtKB-KW"/>
</dbReference>
<comment type="similarity">
    <text evidence="1">Belongs to the cyclin family. Cyclin D subfamily.</text>
</comment>
<dbReference type="Proteomes" id="UP001634393">
    <property type="component" value="Unassembled WGS sequence"/>
</dbReference>
<keyword evidence="3 5" id="KW-0195">Cyclin</keyword>
<dbReference type="AlphaFoldDB" id="A0ABD3SID6"/>
<reference evidence="8 9" key="1">
    <citation type="submission" date="2024-12" db="EMBL/GenBank/DDBJ databases">
        <title>The unique morphological basis and parallel evolutionary history of personate flowers in Penstemon.</title>
        <authorList>
            <person name="Depatie T.H."/>
            <person name="Wessinger C.A."/>
        </authorList>
    </citation>
    <scope>NUCLEOTIDE SEQUENCE [LARGE SCALE GENOMIC DNA]</scope>
    <source>
        <strain evidence="8">WTNN_2</strain>
        <tissue evidence="8">Leaf</tissue>
    </source>
</reference>
<name>A0ABD3SID6_9LAMI</name>
<dbReference type="InterPro" id="IPR039361">
    <property type="entry name" value="Cyclin"/>
</dbReference>
<dbReference type="InterPro" id="IPR013763">
    <property type="entry name" value="Cyclin-like_dom"/>
</dbReference>
<dbReference type="SMART" id="SM00385">
    <property type="entry name" value="CYCLIN"/>
    <property type="match status" value="1"/>
</dbReference>
<keyword evidence="9" id="KW-1185">Reference proteome</keyword>
<dbReference type="PROSITE" id="PS00292">
    <property type="entry name" value="CYCLINS"/>
    <property type="match status" value="1"/>
</dbReference>
<evidence type="ECO:0000256" key="1">
    <source>
        <dbReference type="ARBA" id="ARBA00009065"/>
    </source>
</evidence>
<dbReference type="PANTHER" id="PTHR10177">
    <property type="entry name" value="CYCLINS"/>
    <property type="match status" value="1"/>
</dbReference>
<evidence type="ECO:0000313" key="8">
    <source>
        <dbReference type="EMBL" id="KAL3824220.1"/>
    </source>
</evidence>
<dbReference type="Gene3D" id="1.10.472.10">
    <property type="entry name" value="Cyclin-like"/>
    <property type="match status" value="2"/>
</dbReference>
<dbReference type="CDD" id="cd20543">
    <property type="entry name" value="CYCLIN_AtCycD-like_rpt1"/>
    <property type="match status" value="1"/>
</dbReference>
<dbReference type="FunFam" id="1.10.472.10:FF:000034">
    <property type="entry name" value="D2/4-type cyclin"/>
    <property type="match status" value="1"/>
</dbReference>
<accession>A0ABD3SID6</accession>
<dbReference type="InterPro" id="IPR006671">
    <property type="entry name" value="Cyclin_N"/>
</dbReference>
<dbReference type="SUPFAM" id="SSF47954">
    <property type="entry name" value="Cyclin-like"/>
    <property type="match status" value="2"/>
</dbReference>
<gene>
    <name evidence="8" type="ORF">ACJIZ3_020249</name>
</gene>
<dbReference type="CDD" id="cd20544">
    <property type="entry name" value="CYCLIN_AtCycD-like_rpt2"/>
    <property type="match status" value="1"/>
</dbReference>
<evidence type="ECO:0000256" key="4">
    <source>
        <dbReference type="ARBA" id="ARBA00023306"/>
    </source>
</evidence>
<evidence type="ECO:0000256" key="5">
    <source>
        <dbReference type="RuleBase" id="RU000383"/>
    </source>
</evidence>
<evidence type="ECO:0000256" key="3">
    <source>
        <dbReference type="ARBA" id="ARBA00023127"/>
    </source>
</evidence>
<dbReference type="InterPro" id="IPR004367">
    <property type="entry name" value="Cyclin_C-dom"/>
</dbReference>
<protein>
    <recommendedName>
        <fullName evidence="10">Cyclin N-terminal domain-containing protein</fullName>
    </recommendedName>
</protein>
<comment type="caution">
    <text evidence="8">The sequence shown here is derived from an EMBL/GenBank/DDBJ whole genome shotgun (WGS) entry which is preliminary data.</text>
</comment>
<evidence type="ECO:0000259" key="7">
    <source>
        <dbReference type="SMART" id="SM01332"/>
    </source>
</evidence>
<feature type="domain" description="Cyclin C-terminal" evidence="7">
    <location>
        <begin position="172"/>
        <end position="292"/>
    </location>
</feature>
<sequence length="325" mass="36564">MSQSCSNCFSDLLCGEDSSIIFSVDLYSSDLESRPPDVDESIAALLEEERDLAGIDSDSSHHQSIDASARAESVAWILKVQRYYGFQPLTAYLSVNYFDRFLYSHHLPKMNGWPIQLLSVACLSLAAKMEEHLVPSLLDLQVEGAKFIFEPRNIQRMELLVLRVLDWRLRSISPFCYLSFFAFKIDPTGIYTGFLTSRAKEIILLTLQEISLLEYRPSCTAAASILCAANDLPKFSYITVQDAELWCDGLHKDNIMSCYQLIRKVSINNSPKKQPKVFPQVRVMTRASINSGDSSSSYSTSVSSSYKRRKLNNISLVDDVKGSSD</sequence>
<dbReference type="InterPro" id="IPR048258">
    <property type="entry name" value="Cyclins_cyclin-box"/>
</dbReference>
<proteinExistence type="inferred from homology"/>
<dbReference type="EMBL" id="JBJXBP010000006">
    <property type="protein sequence ID" value="KAL3824220.1"/>
    <property type="molecule type" value="Genomic_DNA"/>
</dbReference>
<evidence type="ECO:0000313" key="9">
    <source>
        <dbReference type="Proteomes" id="UP001634393"/>
    </source>
</evidence>
<dbReference type="InterPro" id="IPR036915">
    <property type="entry name" value="Cyclin-like_sf"/>
</dbReference>
<dbReference type="SMART" id="SM01332">
    <property type="entry name" value="Cyclin_C"/>
    <property type="match status" value="1"/>
</dbReference>
<dbReference type="Pfam" id="PF00134">
    <property type="entry name" value="Cyclin_N"/>
    <property type="match status" value="1"/>
</dbReference>
<organism evidence="8 9">
    <name type="scientific">Penstemon smallii</name>
    <dbReference type="NCBI Taxonomy" id="265156"/>
    <lineage>
        <taxon>Eukaryota</taxon>
        <taxon>Viridiplantae</taxon>
        <taxon>Streptophyta</taxon>
        <taxon>Embryophyta</taxon>
        <taxon>Tracheophyta</taxon>
        <taxon>Spermatophyta</taxon>
        <taxon>Magnoliopsida</taxon>
        <taxon>eudicotyledons</taxon>
        <taxon>Gunneridae</taxon>
        <taxon>Pentapetalae</taxon>
        <taxon>asterids</taxon>
        <taxon>lamiids</taxon>
        <taxon>Lamiales</taxon>
        <taxon>Plantaginaceae</taxon>
        <taxon>Cheloneae</taxon>
        <taxon>Penstemon</taxon>
    </lineage>
</organism>
<evidence type="ECO:0008006" key="10">
    <source>
        <dbReference type="Google" id="ProtNLM"/>
    </source>
</evidence>